<sequence length="307" mass="34072">MMNNRDLDYFVVAAQIMNLGLASQNLNITQPALSKAITRLEKELKIKLFKRAGRGLELTEAGSILYQRGLSLQSAYHEITEVMTELSSGAGGIVRVGISGSATQFLLPEICKALQSQVPNVKLEVQIGMNDVLYHLLERHALDIVIGPLINYERALVQIPVTTDRVVVAASRQHPLAGRPVSLHDLSGYGWILPAKTVSMRQWLDRMFYENHCPAPDVKIEISSLAAVPGLIAKSGLLIFLSENSLAEEEFASRLIRIDNNQLVMERRVGITYLEEAFLSPATQKVIGVTQILGQKIQMETRRIMND</sequence>
<dbReference type="InterPro" id="IPR036388">
    <property type="entry name" value="WH-like_DNA-bd_sf"/>
</dbReference>
<evidence type="ECO:0000313" key="6">
    <source>
        <dbReference type="EMBL" id="XBS71893.1"/>
    </source>
</evidence>
<dbReference type="PRINTS" id="PR00039">
    <property type="entry name" value="HTHLYSR"/>
</dbReference>
<dbReference type="PANTHER" id="PTHR30419">
    <property type="entry name" value="HTH-TYPE TRANSCRIPTIONAL REGULATOR YBHD"/>
    <property type="match status" value="1"/>
</dbReference>
<dbReference type="PROSITE" id="PS50931">
    <property type="entry name" value="HTH_LYSR"/>
    <property type="match status" value="1"/>
</dbReference>
<dbReference type="FunFam" id="1.10.10.10:FF:000001">
    <property type="entry name" value="LysR family transcriptional regulator"/>
    <property type="match status" value="1"/>
</dbReference>
<dbReference type="Gene3D" id="3.40.190.290">
    <property type="match status" value="1"/>
</dbReference>
<evidence type="ECO:0000256" key="4">
    <source>
        <dbReference type="ARBA" id="ARBA00023163"/>
    </source>
</evidence>
<organism evidence="6">
    <name type="scientific">Acerihabitans sp. KWT182</name>
    <dbReference type="NCBI Taxonomy" id="3157919"/>
    <lineage>
        <taxon>Bacteria</taxon>
        <taxon>Pseudomonadati</taxon>
        <taxon>Pseudomonadota</taxon>
        <taxon>Gammaproteobacteria</taxon>
        <taxon>Enterobacterales</taxon>
        <taxon>Pectobacteriaceae</taxon>
        <taxon>Acerihabitans</taxon>
    </lineage>
</organism>
<dbReference type="InterPro" id="IPR000847">
    <property type="entry name" value="LysR_HTH_N"/>
</dbReference>
<dbReference type="Gene3D" id="1.10.10.10">
    <property type="entry name" value="Winged helix-like DNA-binding domain superfamily/Winged helix DNA-binding domain"/>
    <property type="match status" value="1"/>
</dbReference>
<comment type="similarity">
    <text evidence="1">Belongs to the LysR transcriptional regulatory family.</text>
</comment>
<dbReference type="Pfam" id="PF03466">
    <property type="entry name" value="LysR_substrate"/>
    <property type="match status" value="1"/>
</dbReference>
<dbReference type="SUPFAM" id="SSF53850">
    <property type="entry name" value="Periplasmic binding protein-like II"/>
    <property type="match status" value="1"/>
</dbReference>
<name>A0AAU7QG52_9GAMM</name>
<protein>
    <submittedName>
        <fullName evidence="6">LysR family transcriptional regulator</fullName>
    </submittedName>
</protein>
<keyword evidence="4" id="KW-0804">Transcription</keyword>
<dbReference type="AlphaFoldDB" id="A0AAU7QG52"/>
<keyword evidence="3" id="KW-0238">DNA-binding</keyword>
<dbReference type="PANTHER" id="PTHR30419:SF8">
    <property type="entry name" value="NITROGEN ASSIMILATION TRANSCRIPTIONAL ACTIVATOR-RELATED"/>
    <property type="match status" value="1"/>
</dbReference>
<evidence type="ECO:0000256" key="2">
    <source>
        <dbReference type="ARBA" id="ARBA00023015"/>
    </source>
</evidence>
<proteinExistence type="inferred from homology"/>
<evidence type="ECO:0000256" key="3">
    <source>
        <dbReference type="ARBA" id="ARBA00023125"/>
    </source>
</evidence>
<dbReference type="EMBL" id="CP157947">
    <property type="protein sequence ID" value="XBS71893.1"/>
    <property type="molecule type" value="Genomic_DNA"/>
</dbReference>
<evidence type="ECO:0000256" key="1">
    <source>
        <dbReference type="ARBA" id="ARBA00009437"/>
    </source>
</evidence>
<accession>A0AAU7QG52</accession>
<reference evidence="6" key="1">
    <citation type="submission" date="2024-06" db="EMBL/GenBank/DDBJ databases">
        <authorList>
            <person name="Coelho C."/>
            <person name="Bento M."/>
            <person name="Garcia E."/>
            <person name="Camelo A."/>
            <person name="Brandao I."/>
            <person name="Espirito Santo C."/>
            <person name="Trovao J."/>
            <person name="Verissimo A."/>
            <person name="Costa J."/>
            <person name="Tiago I."/>
        </authorList>
    </citation>
    <scope>NUCLEOTIDE SEQUENCE</scope>
    <source>
        <strain evidence="6">KWT182</strain>
    </source>
</reference>
<dbReference type="InterPro" id="IPR005119">
    <property type="entry name" value="LysR_subst-bd"/>
</dbReference>
<dbReference type="SUPFAM" id="SSF46785">
    <property type="entry name" value="Winged helix' DNA-binding domain"/>
    <property type="match status" value="1"/>
</dbReference>
<dbReference type="GO" id="GO:0003700">
    <property type="term" value="F:DNA-binding transcription factor activity"/>
    <property type="evidence" value="ECO:0007669"/>
    <property type="project" value="InterPro"/>
</dbReference>
<feature type="domain" description="HTH lysR-type" evidence="5">
    <location>
        <begin position="2"/>
        <end position="59"/>
    </location>
</feature>
<dbReference type="InterPro" id="IPR050950">
    <property type="entry name" value="HTH-type_LysR_regulators"/>
</dbReference>
<dbReference type="GO" id="GO:0005829">
    <property type="term" value="C:cytosol"/>
    <property type="evidence" value="ECO:0007669"/>
    <property type="project" value="TreeGrafter"/>
</dbReference>
<evidence type="ECO:0000259" key="5">
    <source>
        <dbReference type="PROSITE" id="PS50931"/>
    </source>
</evidence>
<dbReference type="Pfam" id="PF00126">
    <property type="entry name" value="HTH_1"/>
    <property type="match status" value="1"/>
</dbReference>
<gene>
    <name evidence="6" type="ORF">ABK905_13255</name>
</gene>
<dbReference type="InterPro" id="IPR036390">
    <property type="entry name" value="WH_DNA-bd_sf"/>
</dbReference>
<keyword evidence="2" id="KW-0805">Transcription regulation</keyword>
<dbReference type="GO" id="GO:0003677">
    <property type="term" value="F:DNA binding"/>
    <property type="evidence" value="ECO:0007669"/>
    <property type="project" value="UniProtKB-KW"/>
</dbReference>